<evidence type="ECO:0000313" key="3">
    <source>
        <dbReference type="Proteomes" id="UP000663505"/>
    </source>
</evidence>
<dbReference type="Proteomes" id="UP000663505">
    <property type="component" value="Chromosome"/>
</dbReference>
<feature type="region of interest" description="Disordered" evidence="1">
    <location>
        <begin position="1"/>
        <end position="22"/>
    </location>
</feature>
<dbReference type="EMBL" id="CP071182">
    <property type="protein sequence ID" value="QSO47375.1"/>
    <property type="molecule type" value="Genomic_DNA"/>
</dbReference>
<reference evidence="2 3" key="1">
    <citation type="submission" date="2021-02" db="EMBL/GenBank/DDBJ databases">
        <title>Alicyclobacillus curvatus sp. nov. and Alicyclobacillus mengziensis sp. nov., two acidophilic bacteria isolated from acid mine drainage.</title>
        <authorList>
            <person name="Huang Y."/>
        </authorList>
    </citation>
    <scope>NUCLEOTIDE SEQUENCE [LARGE SCALE GENOMIC DNA]</scope>
    <source>
        <strain evidence="2 3">S30H14</strain>
    </source>
</reference>
<dbReference type="RefSeq" id="WP_206656727.1">
    <property type="nucleotide sequence ID" value="NZ_CP071182.1"/>
</dbReference>
<name>A0A9X7Z7H9_9BACL</name>
<keyword evidence="3" id="KW-1185">Reference proteome</keyword>
<organism evidence="2 3">
    <name type="scientific">Alicyclobacillus mengziensis</name>
    <dbReference type="NCBI Taxonomy" id="2931921"/>
    <lineage>
        <taxon>Bacteria</taxon>
        <taxon>Bacillati</taxon>
        <taxon>Bacillota</taxon>
        <taxon>Bacilli</taxon>
        <taxon>Bacillales</taxon>
        <taxon>Alicyclobacillaceae</taxon>
        <taxon>Alicyclobacillus</taxon>
    </lineage>
</organism>
<dbReference type="KEGG" id="afx:JZ786_23805"/>
<evidence type="ECO:0000256" key="1">
    <source>
        <dbReference type="SAM" id="MobiDB-lite"/>
    </source>
</evidence>
<accession>A0A9X7Z7H9</accession>
<dbReference type="AlphaFoldDB" id="A0A9X7Z7H9"/>
<sequence>MNDTGYPRVSLDRCADKSTSGVPIDTPPLYHALLRRITTTTLHLPKPLQEDSKKVAPIMAAVVSYVYRTSSAVDAIMLAGLLSPVLQEK</sequence>
<evidence type="ECO:0000313" key="2">
    <source>
        <dbReference type="EMBL" id="QSO47375.1"/>
    </source>
</evidence>
<proteinExistence type="predicted"/>
<gene>
    <name evidence="2" type="ORF">JZ786_23805</name>
</gene>
<protein>
    <submittedName>
        <fullName evidence="2">Uncharacterized protein</fullName>
    </submittedName>
</protein>